<proteinExistence type="predicted"/>
<reference evidence="1" key="1">
    <citation type="submission" date="2024-07" db="EMBL/GenBank/DDBJ databases">
        <title>Metagenome and Metagenome-Assembled Genomes of Archaea from a hot spring from the geothermal field of Los Azufres, Mexico.</title>
        <authorList>
            <person name="Marin-Paredes R."/>
            <person name="Martinez-Romero E."/>
            <person name="Servin-Garciduenas L.E."/>
        </authorList>
    </citation>
    <scope>NUCLEOTIDE SEQUENCE</scope>
</reference>
<dbReference type="EMBL" id="JZWT02000005">
    <property type="protein sequence ID" value="MFB6490151.1"/>
    <property type="molecule type" value="Genomic_DNA"/>
</dbReference>
<name>A0ACC6UZR2_9CREN</name>
<accession>A0ACC6UZR2</accession>
<protein>
    <submittedName>
        <fullName evidence="1">Universal stress protein</fullName>
    </submittedName>
</protein>
<evidence type="ECO:0000313" key="1">
    <source>
        <dbReference type="EMBL" id="MFB6490151.1"/>
    </source>
</evidence>
<organism evidence="1 2">
    <name type="scientific">Thermoproteus sp. AZ2</name>
    <dbReference type="NCBI Taxonomy" id="1609232"/>
    <lineage>
        <taxon>Archaea</taxon>
        <taxon>Thermoproteota</taxon>
        <taxon>Thermoprotei</taxon>
        <taxon>Thermoproteales</taxon>
        <taxon>Thermoproteaceae</taxon>
        <taxon>Thermoproteus</taxon>
    </lineage>
</organism>
<gene>
    <name evidence="1" type="ORF">TU35_002700</name>
</gene>
<sequence>MFRRILVAYDGSQHAKRALDVAIDLAKKYGAELHVVEVVDTATLLGLSMGPVPPDVVDSIREKAKADLADAKSRAEAQGVRAETAMLEGDPAGTIIDYAERIGADLIVTGSRGLSTVKRLFLGSVSTGVVTHAKKPVLVVK</sequence>
<comment type="caution">
    <text evidence="1">The sequence shown here is derived from an EMBL/GenBank/DDBJ whole genome shotgun (WGS) entry which is preliminary data.</text>
</comment>
<evidence type="ECO:0000313" key="2">
    <source>
        <dbReference type="Proteomes" id="UP000033636"/>
    </source>
</evidence>
<dbReference type="Proteomes" id="UP000033636">
    <property type="component" value="Unassembled WGS sequence"/>
</dbReference>